<dbReference type="Pfam" id="PF01522">
    <property type="entry name" value="Polysacc_deac_1"/>
    <property type="match status" value="1"/>
</dbReference>
<evidence type="ECO:0000256" key="2">
    <source>
        <dbReference type="ARBA" id="ARBA00010973"/>
    </source>
</evidence>
<evidence type="ECO:0000256" key="3">
    <source>
        <dbReference type="ARBA" id="ARBA00020071"/>
    </source>
</evidence>
<comment type="function">
    <text evidence="1">Is involved in generating a small heat-stable compound (Nod), an acylated oligomer of N-acetylglucosamine, that stimulates mitosis in various plant protoplasts.</text>
</comment>
<sequence length="237" mass="26709">MEKIATGVCLTFDDLFVENWLAALPIFESHQAKATFCVTQLHSATAGQIEGLRALQLHGHEIGFHSRTHPRLLPYLRQYGLENWLTKEIDAGVEEHRAAGFPATSFASPFHASTWETRRETGKRFEVVRAKGPRGMTADQLVRRIYKSPGRNSSVDNIGSIDFRHSSQGGWEWMQTILDALVKHRGVGIFTGHDIRNEATGEGRYSTHSDMERLLGEIRDRGLRFYTLTNFARISAG</sequence>
<dbReference type="EMBL" id="JBHMEA010000006">
    <property type="protein sequence ID" value="MFB9230323.1"/>
    <property type="molecule type" value="Genomic_DNA"/>
</dbReference>
<proteinExistence type="inferred from homology"/>
<evidence type="ECO:0000256" key="4">
    <source>
        <dbReference type="ARBA" id="ARBA00032976"/>
    </source>
</evidence>
<feature type="domain" description="NodB homology" evidence="5">
    <location>
        <begin position="6"/>
        <end position="226"/>
    </location>
</feature>
<dbReference type="InterPro" id="IPR011330">
    <property type="entry name" value="Glyco_hydro/deAcase_b/a-brl"/>
</dbReference>
<evidence type="ECO:0000256" key="1">
    <source>
        <dbReference type="ARBA" id="ARBA00003236"/>
    </source>
</evidence>
<evidence type="ECO:0000313" key="6">
    <source>
        <dbReference type="EMBL" id="MFB9230323.1"/>
    </source>
</evidence>
<gene>
    <name evidence="6" type="ORF">ACFFUT_00810</name>
</gene>
<organism evidence="6 7">
    <name type="scientific">Pseudohalocynthiibacter aestuariivivens</name>
    <dbReference type="NCBI Taxonomy" id="1591409"/>
    <lineage>
        <taxon>Bacteria</taxon>
        <taxon>Pseudomonadati</taxon>
        <taxon>Pseudomonadota</taxon>
        <taxon>Alphaproteobacteria</taxon>
        <taxon>Rhodobacterales</taxon>
        <taxon>Paracoccaceae</taxon>
        <taxon>Pseudohalocynthiibacter</taxon>
    </lineage>
</organism>
<comment type="caution">
    <text evidence="6">The sequence shown here is derived from an EMBL/GenBank/DDBJ whole genome shotgun (WGS) entry which is preliminary data.</text>
</comment>
<comment type="similarity">
    <text evidence="2">Belongs to the polysaccharide deacetylase family.</text>
</comment>
<keyword evidence="7" id="KW-1185">Reference proteome</keyword>
<evidence type="ECO:0000313" key="7">
    <source>
        <dbReference type="Proteomes" id="UP001589683"/>
    </source>
</evidence>
<protein>
    <recommendedName>
        <fullName evidence="3">Chitooligosaccharide deacetylase</fullName>
    </recommendedName>
    <alternativeName>
        <fullName evidence="4">Nodulation protein B</fullName>
    </alternativeName>
</protein>
<accession>A0ABV5JA57</accession>
<dbReference type="PROSITE" id="PS51677">
    <property type="entry name" value="NODB"/>
    <property type="match status" value="1"/>
</dbReference>
<name>A0ABV5JA57_9RHOB</name>
<dbReference type="Gene3D" id="3.20.20.370">
    <property type="entry name" value="Glycoside hydrolase/deacetylase"/>
    <property type="match status" value="1"/>
</dbReference>
<dbReference type="Proteomes" id="UP001589683">
    <property type="component" value="Unassembled WGS sequence"/>
</dbReference>
<dbReference type="InterPro" id="IPR002509">
    <property type="entry name" value="NODB_dom"/>
</dbReference>
<reference evidence="6 7" key="1">
    <citation type="submission" date="2024-09" db="EMBL/GenBank/DDBJ databases">
        <authorList>
            <person name="Sun Q."/>
            <person name="Mori K."/>
        </authorList>
    </citation>
    <scope>NUCLEOTIDE SEQUENCE [LARGE SCALE GENOMIC DNA]</scope>
    <source>
        <strain evidence="6 7">CECT 8726</strain>
    </source>
</reference>
<dbReference type="RefSeq" id="WP_213888588.1">
    <property type="nucleotide sequence ID" value="NZ_JAGFNU010000004.1"/>
</dbReference>
<evidence type="ECO:0000259" key="5">
    <source>
        <dbReference type="PROSITE" id="PS51677"/>
    </source>
</evidence>
<dbReference type="SUPFAM" id="SSF88713">
    <property type="entry name" value="Glycoside hydrolase/deacetylase"/>
    <property type="match status" value="1"/>
</dbReference>